<evidence type="ECO:0000313" key="7">
    <source>
        <dbReference type="Proteomes" id="UP001501353"/>
    </source>
</evidence>
<dbReference type="InterPro" id="IPR006059">
    <property type="entry name" value="SBP"/>
</dbReference>
<keyword evidence="2" id="KW-0813">Transport</keyword>
<protein>
    <submittedName>
        <fullName evidence="6">ABC transporter substrate-binding protein</fullName>
    </submittedName>
</protein>
<comment type="subcellular location">
    <subcellularLocation>
        <location evidence="1">Periplasm</location>
    </subcellularLocation>
</comment>
<dbReference type="PANTHER" id="PTHR30222">
    <property type="entry name" value="SPERMIDINE/PUTRESCINE-BINDING PERIPLASMIC PROTEIN"/>
    <property type="match status" value="1"/>
</dbReference>
<sequence length="345" mass="38438">MTICKRLLLTGLLLLMIFSGMAQAEQLLRVLAWPGYADPDMVANFEKNTGSRVEVTYINTDDELWNKVLRNDGSDFDVFAVNTAELQRYINKGLSAPLDVSAIPNQANQLARFRSTGAISGLMRGKHLYALPYTYAEMGLIYNRKLVKIPPESMAAMWDPQYRGRVLAYSGSVHNFSIAGLLNGSKNPFRLSDSELQSATMRLVQLRRNVLGFYSSPEEAVRLYQSNDVALVFANFGTQQLEALRAAGADVGYVVPKEGALAWLDCWAISSKSKAPQLALKWINYTLQADVSILLSKRHGLANTVTATSFSNSKDKLIWLEPAEDQDKRLALWTRILSGDTLQKF</sequence>
<gene>
    <name evidence="6" type="ORF">GCM10022212_01140</name>
</gene>
<feature type="chain" id="PRO_5045475692" evidence="5">
    <location>
        <begin position="25"/>
        <end position="345"/>
    </location>
</feature>
<dbReference type="InterPro" id="IPR001188">
    <property type="entry name" value="Sperm_putr-bd"/>
</dbReference>
<evidence type="ECO:0000256" key="5">
    <source>
        <dbReference type="SAM" id="SignalP"/>
    </source>
</evidence>
<dbReference type="PRINTS" id="PR00909">
    <property type="entry name" value="SPERMDNBNDNG"/>
</dbReference>
<evidence type="ECO:0000256" key="3">
    <source>
        <dbReference type="ARBA" id="ARBA00022729"/>
    </source>
</evidence>
<keyword evidence="7" id="KW-1185">Reference proteome</keyword>
<feature type="signal peptide" evidence="5">
    <location>
        <begin position="1"/>
        <end position="24"/>
    </location>
</feature>
<dbReference type="Pfam" id="PF13416">
    <property type="entry name" value="SBP_bac_8"/>
    <property type="match status" value="1"/>
</dbReference>
<accession>A0ABP7SH31</accession>
<organism evidence="6 7">
    <name type="scientific">Actimicrobium antarcticum</name>
    <dbReference type="NCBI Taxonomy" id="1051899"/>
    <lineage>
        <taxon>Bacteria</taxon>
        <taxon>Pseudomonadati</taxon>
        <taxon>Pseudomonadota</taxon>
        <taxon>Betaproteobacteria</taxon>
        <taxon>Burkholderiales</taxon>
        <taxon>Oxalobacteraceae</taxon>
        <taxon>Actimicrobium</taxon>
    </lineage>
</organism>
<evidence type="ECO:0000256" key="2">
    <source>
        <dbReference type="ARBA" id="ARBA00022448"/>
    </source>
</evidence>
<evidence type="ECO:0000256" key="1">
    <source>
        <dbReference type="ARBA" id="ARBA00004418"/>
    </source>
</evidence>
<dbReference type="Gene3D" id="3.40.190.10">
    <property type="entry name" value="Periplasmic binding protein-like II"/>
    <property type="match status" value="2"/>
</dbReference>
<dbReference type="Proteomes" id="UP001501353">
    <property type="component" value="Unassembled WGS sequence"/>
</dbReference>
<keyword evidence="3 5" id="KW-0732">Signal</keyword>
<dbReference type="EMBL" id="BAAAZE010000001">
    <property type="protein sequence ID" value="GAA4011676.1"/>
    <property type="molecule type" value="Genomic_DNA"/>
</dbReference>
<dbReference type="PANTHER" id="PTHR30222:SF17">
    <property type="entry name" value="SPERMIDINE_PUTRESCINE-BINDING PERIPLASMIC PROTEIN"/>
    <property type="match status" value="1"/>
</dbReference>
<reference evidence="7" key="1">
    <citation type="journal article" date="2019" name="Int. J. Syst. Evol. Microbiol.">
        <title>The Global Catalogue of Microorganisms (GCM) 10K type strain sequencing project: providing services to taxonomists for standard genome sequencing and annotation.</title>
        <authorList>
            <consortium name="The Broad Institute Genomics Platform"/>
            <consortium name="The Broad Institute Genome Sequencing Center for Infectious Disease"/>
            <person name="Wu L."/>
            <person name="Ma J."/>
        </authorList>
    </citation>
    <scope>NUCLEOTIDE SEQUENCE [LARGE SCALE GENOMIC DNA]</scope>
    <source>
        <strain evidence="7">JCM 16673</strain>
    </source>
</reference>
<evidence type="ECO:0000313" key="6">
    <source>
        <dbReference type="EMBL" id="GAA4011676.1"/>
    </source>
</evidence>
<name>A0ABP7SH31_9BURK</name>
<proteinExistence type="predicted"/>
<comment type="caution">
    <text evidence="6">The sequence shown here is derived from an EMBL/GenBank/DDBJ whole genome shotgun (WGS) entry which is preliminary data.</text>
</comment>
<dbReference type="SUPFAM" id="SSF53850">
    <property type="entry name" value="Periplasmic binding protein-like II"/>
    <property type="match status" value="1"/>
</dbReference>
<keyword evidence="4" id="KW-0574">Periplasm</keyword>
<evidence type="ECO:0000256" key="4">
    <source>
        <dbReference type="ARBA" id="ARBA00022764"/>
    </source>
</evidence>